<keyword evidence="3" id="KW-0963">Cytoplasm</keyword>
<evidence type="ECO:0000256" key="3">
    <source>
        <dbReference type="ARBA" id="ARBA00022490"/>
    </source>
</evidence>
<evidence type="ECO:0000256" key="11">
    <source>
        <dbReference type="ARBA" id="ARBA00039976"/>
    </source>
</evidence>
<dbReference type="PANTHER" id="PTHR48111">
    <property type="entry name" value="REGULATOR OF RPOS"/>
    <property type="match status" value="1"/>
</dbReference>
<dbReference type="Proteomes" id="UP000036873">
    <property type="component" value="Unassembled WGS sequence"/>
</dbReference>
<feature type="DNA-binding region" description="OmpR/PhoB-type" evidence="13">
    <location>
        <begin position="125"/>
        <end position="222"/>
    </location>
</feature>
<evidence type="ECO:0000256" key="8">
    <source>
        <dbReference type="ARBA" id="ARBA00023163"/>
    </source>
</evidence>
<dbReference type="GO" id="GO:0000156">
    <property type="term" value="F:phosphorelay response regulator activity"/>
    <property type="evidence" value="ECO:0007669"/>
    <property type="project" value="TreeGrafter"/>
</dbReference>
<proteinExistence type="predicted"/>
<dbReference type="InterPro" id="IPR001789">
    <property type="entry name" value="Sig_transdc_resp-reg_receiver"/>
</dbReference>
<dbReference type="AlphaFoldDB" id="A0A0L6U3Z9"/>
<keyword evidence="8" id="KW-0804">Transcription</keyword>
<dbReference type="SMART" id="SM00448">
    <property type="entry name" value="REC"/>
    <property type="match status" value="1"/>
</dbReference>
<evidence type="ECO:0000256" key="5">
    <source>
        <dbReference type="ARBA" id="ARBA00023026"/>
    </source>
</evidence>
<dbReference type="Gene3D" id="1.10.10.10">
    <property type="entry name" value="Winged helix-like DNA-binding domain superfamily/Winged helix DNA-binding domain"/>
    <property type="match status" value="1"/>
</dbReference>
<evidence type="ECO:0000256" key="7">
    <source>
        <dbReference type="ARBA" id="ARBA00023159"/>
    </source>
</evidence>
<evidence type="ECO:0000256" key="10">
    <source>
        <dbReference type="ARBA" id="ARBA00037471"/>
    </source>
</evidence>
<dbReference type="CDD" id="cd00383">
    <property type="entry name" value="trans_reg_C"/>
    <property type="match status" value="1"/>
</dbReference>
<comment type="subcellular location">
    <subcellularLocation>
        <location evidence="1">Cytoplasm</location>
    </subcellularLocation>
</comment>
<evidence type="ECO:0000259" key="15">
    <source>
        <dbReference type="PROSITE" id="PS51755"/>
    </source>
</evidence>
<dbReference type="InterPro" id="IPR036388">
    <property type="entry name" value="WH-like_DNA-bd_sf"/>
</dbReference>
<dbReference type="SUPFAM" id="SSF52172">
    <property type="entry name" value="CheY-like"/>
    <property type="match status" value="1"/>
</dbReference>
<comment type="caution">
    <text evidence="16">The sequence shown here is derived from an EMBL/GenBank/DDBJ whole genome shotgun (WGS) entry which is preliminary data.</text>
</comment>
<dbReference type="InterPro" id="IPR011006">
    <property type="entry name" value="CheY-like_superfamily"/>
</dbReference>
<dbReference type="PROSITE" id="PS50110">
    <property type="entry name" value="RESPONSE_REGULATORY"/>
    <property type="match status" value="1"/>
</dbReference>
<dbReference type="PROSITE" id="PS51755">
    <property type="entry name" value="OMPR_PHOB"/>
    <property type="match status" value="1"/>
</dbReference>
<dbReference type="STRING" id="52689.AKG39_02595"/>
<dbReference type="RefSeq" id="WP_050738799.1">
    <property type="nucleotide sequence ID" value="NZ_LGYO01000007.1"/>
</dbReference>
<comment type="function">
    <text evidence="10">Member of the two-component regulatory system HssS/HssR involved in intracellular heme homeostasis and tempering of staphylococcal virulence. Phosphorylated HssR binds to a direct repeat sequence within hrtAB promoter and activates the expression of hrtAB, an efflux pump, in response to extracellular heme, hemin, hemoglobin or blood.</text>
</comment>
<dbReference type="GO" id="GO:0006355">
    <property type="term" value="P:regulation of DNA-templated transcription"/>
    <property type="evidence" value="ECO:0007669"/>
    <property type="project" value="InterPro"/>
</dbReference>
<dbReference type="Pfam" id="PF00486">
    <property type="entry name" value="Trans_reg_C"/>
    <property type="match status" value="1"/>
</dbReference>
<keyword evidence="7" id="KW-0010">Activator</keyword>
<feature type="modified residue" description="4-aspartylphosphate" evidence="12">
    <location>
        <position position="52"/>
    </location>
</feature>
<evidence type="ECO:0000313" key="17">
    <source>
        <dbReference type="Proteomes" id="UP000036873"/>
    </source>
</evidence>
<dbReference type="EMBL" id="LGYO01000007">
    <property type="protein sequence ID" value="KNZ43062.1"/>
    <property type="molecule type" value="Genomic_DNA"/>
</dbReference>
<comment type="function">
    <text evidence="9">May play the central regulatory role in sporulation. It may be an element of the effector pathway responsible for the activation of sporulation genes in response to nutritional stress. Spo0A may act in concert with spo0H (a sigma factor) to control the expression of some genes that are critical to the sporulation process.</text>
</comment>
<dbReference type="GO" id="GO:0000976">
    <property type="term" value="F:transcription cis-regulatory region binding"/>
    <property type="evidence" value="ECO:0007669"/>
    <property type="project" value="TreeGrafter"/>
</dbReference>
<dbReference type="CDD" id="cd17574">
    <property type="entry name" value="REC_OmpR"/>
    <property type="match status" value="1"/>
</dbReference>
<dbReference type="Pfam" id="PF00072">
    <property type="entry name" value="Response_reg"/>
    <property type="match status" value="1"/>
</dbReference>
<evidence type="ECO:0000256" key="9">
    <source>
        <dbReference type="ARBA" id="ARBA00024867"/>
    </source>
</evidence>
<evidence type="ECO:0000256" key="12">
    <source>
        <dbReference type="PROSITE-ProRule" id="PRU00169"/>
    </source>
</evidence>
<evidence type="ECO:0000256" key="6">
    <source>
        <dbReference type="ARBA" id="ARBA00023125"/>
    </source>
</evidence>
<sequence>MLNILICEDDRHIRRLFRDTLEKEGYTIFEAADGSKALDLLEKHQIDLLITDVMMPNMDGNALTRTLREGGFELPILMITARESLADKRTGFNAGTDDYMVKPVDMDEMLLRVFALLRRAKIASEQRLVFGRTTLDYEALTLDNGNEIMTFPKKEFQVLFKLLASPNRIFTRAQIMDEIWGYESESDHRTVDVHIKRLREKIGENRDFEIVTVKGLGYKAIVK</sequence>
<evidence type="ECO:0000256" key="4">
    <source>
        <dbReference type="ARBA" id="ARBA00023015"/>
    </source>
</evidence>
<evidence type="ECO:0000256" key="13">
    <source>
        <dbReference type="PROSITE-ProRule" id="PRU01091"/>
    </source>
</evidence>
<feature type="domain" description="OmpR/PhoB-type" evidence="15">
    <location>
        <begin position="125"/>
        <end position="222"/>
    </location>
</feature>
<gene>
    <name evidence="16" type="ORF">AKG39_02595</name>
</gene>
<dbReference type="PANTHER" id="PTHR48111:SF49">
    <property type="entry name" value="HEME RESPONSE REGULATOR HSSR"/>
    <property type="match status" value="1"/>
</dbReference>
<dbReference type="GO" id="GO:0005829">
    <property type="term" value="C:cytosol"/>
    <property type="evidence" value="ECO:0007669"/>
    <property type="project" value="TreeGrafter"/>
</dbReference>
<dbReference type="Gene3D" id="3.40.50.2300">
    <property type="match status" value="1"/>
</dbReference>
<feature type="domain" description="Response regulatory" evidence="14">
    <location>
        <begin position="3"/>
        <end position="117"/>
    </location>
</feature>
<keyword evidence="5" id="KW-0843">Virulence</keyword>
<keyword evidence="12" id="KW-0597">Phosphoprotein</keyword>
<keyword evidence="4" id="KW-0805">Transcription regulation</keyword>
<protein>
    <recommendedName>
        <fullName evidence="11">Heme response regulator HssR</fullName>
    </recommendedName>
    <alternativeName>
        <fullName evidence="2">Stage 0 sporulation protein A homolog</fullName>
    </alternativeName>
</protein>
<accession>A0A0L6U3Z9</accession>
<evidence type="ECO:0000256" key="1">
    <source>
        <dbReference type="ARBA" id="ARBA00004496"/>
    </source>
</evidence>
<reference evidence="17" key="1">
    <citation type="submission" date="2015-07" db="EMBL/GenBank/DDBJ databases">
        <title>Draft genome sequence of Acetobacterium bakii DSM 8293, a potential psychrophilic chemical producer through syngas fermentation.</title>
        <authorList>
            <person name="Song Y."/>
            <person name="Hwang S."/>
            <person name="Cho B.-K."/>
        </authorList>
    </citation>
    <scope>NUCLEOTIDE SEQUENCE [LARGE SCALE GENOMIC DNA]</scope>
    <source>
        <strain evidence="17">DSM 8239</strain>
    </source>
</reference>
<dbReference type="OrthoDB" id="9790442at2"/>
<keyword evidence="17" id="KW-1185">Reference proteome</keyword>
<evidence type="ECO:0000256" key="2">
    <source>
        <dbReference type="ARBA" id="ARBA00018672"/>
    </source>
</evidence>
<name>A0A0L6U3Z9_9FIRM</name>
<organism evidence="16 17">
    <name type="scientific">Acetobacterium bakii</name>
    <dbReference type="NCBI Taxonomy" id="52689"/>
    <lineage>
        <taxon>Bacteria</taxon>
        <taxon>Bacillati</taxon>
        <taxon>Bacillota</taxon>
        <taxon>Clostridia</taxon>
        <taxon>Eubacteriales</taxon>
        <taxon>Eubacteriaceae</taxon>
        <taxon>Acetobacterium</taxon>
    </lineage>
</organism>
<dbReference type="SMART" id="SM00862">
    <property type="entry name" value="Trans_reg_C"/>
    <property type="match status" value="1"/>
</dbReference>
<dbReference type="Gene3D" id="6.10.250.690">
    <property type="match status" value="1"/>
</dbReference>
<keyword evidence="6 13" id="KW-0238">DNA-binding</keyword>
<dbReference type="InterPro" id="IPR039420">
    <property type="entry name" value="WalR-like"/>
</dbReference>
<evidence type="ECO:0000313" key="16">
    <source>
        <dbReference type="EMBL" id="KNZ43062.1"/>
    </source>
</evidence>
<dbReference type="GO" id="GO:0032993">
    <property type="term" value="C:protein-DNA complex"/>
    <property type="evidence" value="ECO:0007669"/>
    <property type="project" value="TreeGrafter"/>
</dbReference>
<dbReference type="PATRIC" id="fig|52689.4.peg.3439"/>
<evidence type="ECO:0000259" key="14">
    <source>
        <dbReference type="PROSITE" id="PS50110"/>
    </source>
</evidence>
<dbReference type="InterPro" id="IPR001867">
    <property type="entry name" value="OmpR/PhoB-type_DNA-bd"/>
</dbReference>